<evidence type="ECO:0000313" key="11">
    <source>
        <dbReference type="Proteomes" id="UP001559623"/>
    </source>
</evidence>
<evidence type="ECO:0000256" key="5">
    <source>
        <dbReference type="ARBA" id="ARBA00022573"/>
    </source>
</evidence>
<evidence type="ECO:0000256" key="9">
    <source>
        <dbReference type="HAMAP-Rule" id="MF_00024"/>
    </source>
</evidence>
<proteinExistence type="inferred from homology"/>
<dbReference type="PANTHER" id="PTHR34308">
    <property type="entry name" value="COBALAMIN BIOSYNTHESIS PROTEIN CBIB"/>
    <property type="match status" value="1"/>
</dbReference>
<dbReference type="Proteomes" id="UP001559623">
    <property type="component" value="Unassembled WGS sequence"/>
</dbReference>
<comment type="similarity">
    <text evidence="3 9">Belongs to the CobD/CbiB family.</text>
</comment>
<dbReference type="RefSeq" id="WP_368845936.1">
    <property type="nucleotide sequence ID" value="NZ_CP194411.1"/>
</dbReference>
<feature type="transmembrane region" description="Helical" evidence="9">
    <location>
        <begin position="203"/>
        <end position="223"/>
    </location>
</feature>
<evidence type="ECO:0000256" key="2">
    <source>
        <dbReference type="ARBA" id="ARBA00004953"/>
    </source>
</evidence>
<keyword evidence="7 9" id="KW-1133">Transmembrane helix</keyword>
<comment type="pathway">
    <text evidence="2 9">Cofactor biosynthesis; adenosylcobalamin biosynthesis.</text>
</comment>
<dbReference type="Pfam" id="PF03186">
    <property type="entry name" value="CobD_Cbib"/>
    <property type="match status" value="1"/>
</dbReference>
<feature type="transmembrane region" description="Helical" evidence="9">
    <location>
        <begin position="295"/>
        <end position="314"/>
    </location>
</feature>
<dbReference type="InterPro" id="IPR004485">
    <property type="entry name" value="Cobalamin_biosynth_CobD/CbiB"/>
</dbReference>
<sequence length="321" mass="35505">MLTAVLSFFIDCILGDPRSCLHPVVLIGNLIAWLEHCFYHPEDTNEKKLLLGGVLALIVLVVCYEVTWCVLQLVALIPLPHLGLALEALLLAFMISPKSLAAAGMEIRALLKEGDLSEARRKVGWIVGRDTEKLSASEASRAAIETVAENTVDGVIAPLFFYLLGGLPFAVLYRAANTMDSMLGYKNAKYLYFGRVAARLDDVLNYIPARLTGVLFVLAAFLLRFNGSGAWQMLRRDAAKHPSPNGGHAEAPVAGALDIRLGGNNYYFGEPHFRAYMGEAVREIEADDIQRTVRLMYTVTVLFLLFAYGGFLLWQQRAMFF</sequence>
<keyword evidence="11" id="KW-1185">Reference proteome</keyword>
<feature type="transmembrane region" description="Helical" evidence="9">
    <location>
        <begin position="155"/>
        <end position="176"/>
    </location>
</feature>
<dbReference type="PANTHER" id="PTHR34308:SF1">
    <property type="entry name" value="COBALAMIN BIOSYNTHESIS PROTEIN CBIB"/>
    <property type="match status" value="1"/>
</dbReference>
<keyword evidence="6 9" id="KW-0812">Transmembrane</keyword>
<keyword evidence="8 9" id="KW-0472">Membrane</keyword>
<dbReference type="EMBL" id="JARVLH010000001">
    <property type="protein sequence ID" value="MEX5284214.1"/>
    <property type="molecule type" value="Genomic_DNA"/>
</dbReference>
<evidence type="ECO:0000313" key="10">
    <source>
        <dbReference type="EMBL" id="MEX5284214.1"/>
    </source>
</evidence>
<feature type="transmembrane region" description="Helical" evidence="9">
    <location>
        <begin position="73"/>
        <end position="95"/>
    </location>
</feature>
<keyword evidence="4 9" id="KW-1003">Cell membrane</keyword>
<evidence type="ECO:0000256" key="1">
    <source>
        <dbReference type="ARBA" id="ARBA00004651"/>
    </source>
</evidence>
<evidence type="ECO:0000256" key="3">
    <source>
        <dbReference type="ARBA" id="ARBA00006263"/>
    </source>
</evidence>
<evidence type="ECO:0000256" key="6">
    <source>
        <dbReference type="ARBA" id="ARBA00022692"/>
    </source>
</evidence>
<comment type="function">
    <text evidence="9">Converts cobyric acid to cobinamide by the addition of aminopropanol on the F carboxylic group.</text>
</comment>
<reference evidence="10 11" key="1">
    <citation type="submission" date="2023-04" db="EMBL/GenBank/DDBJ databases">
        <title>Genome Sequence of Selenomonas sputigena ATCC 33150.</title>
        <authorList>
            <person name="Miller D.P."/>
            <person name="Anvari S."/>
            <person name="Polson S.W."/>
            <person name="Macdonald M."/>
            <person name="Mcdowell J.V."/>
        </authorList>
    </citation>
    <scope>NUCLEOTIDE SEQUENCE [LARGE SCALE GENOMIC DNA]</scope>
    <source>
        <strain evidence="10 11">ATCC 33150</strain>
    </source>
</reference>
<feature type="transmembrane region" description="Helical" evidence="9">
    <location>
        <begin position="49"/>
        <end position="66"/>
    </location>
</feature>
<dbReference type="HAMAP" id="MF_00024">
    <property type="entry name" value="CobD_CbiB"/>
    <property type="match status" value="1"/>
</dbReference>
<gene>
    <name evidence="10" type="primary">cbiB</name>
    <name evidence="9" type="synonym">cobD</name>
    <name evidence="10" type="ORF">QCO44_00970</name>
</gene>
<comment type="caution">
    <text evidence="10">The sequence shown here is derived from an EMBL/GenBank/DDBJ whole genome shotgun (WGS) entry which is preliminary data.</text>
</comment>
<organism evidence="10 11">
    <name type="scientific">Selenomonas sputigena</name>
    <dbReference type="NCBI Taxonomy" id="69823"/>
    <lineage>
        <taxon>Bacteria</taxon>
        <taxon>Bacillati</taxon>
        <taxon>Bacillota</taxon>
        <taxon>Negativicutes</taxon>
        <taxon>Selenomonadales</taxon>
        <taxon>Selenomonadaceae</taxon>
        <taxon>Selenomonas</taxon>
    </lineage>
</organism>
<evidence type="ECO:0000256" key="4">
    <source>
        <dbReference type="ARBA" id="ARBA00022475"/>
    </source>
</evidence>
<accession>A0ABV3X202</accession>
<dbReference type="NCBIfam" id="TIGR00380">
    <property type="entry name" value="cobal_cbiB"/>
    <property type="match status" value="1"/>
</dbReference>
<comment type="subcellular location">
    <subcellularLocation>
        <location evidence="1 9">Cell membrane</location>
        <topology evidence="1 9">Multi-pass membrane protein</topology>
    </subcellularLocation>
</comment>
<name>A0ABV3X202_9FIRM</name>
<evidence type="ECO:0000256" key="8">
    <source>
        <dbReference type="ARBA" id="ARBA00023136"/>
    </source>
</evidence>
<evidence type="ECO:0000256" key="7">
    <source>
        <dbReference type="ARBA" id="ARBA00022989"/>
    </source>
</evidence>
<keyword evidence="5 9" id="KW-0169">Cobalamin biosynthesis</keyword>
<protein>
    <recommendedName>
        <fullName evidence="9">Cobalamin biosynthesis protein CobD</fullName>
    </recommendedName>
</protein>